<keyword evidence="3 5" id="KW-0479">Metal-binding</keyword>
<dbReference type="PROSITE" id="PS00086">
    <property type="entry name" value="CYTOCHROME_P450"/>
    <property type="match status" value="1"/>
</dbReference>
<dbReference type="EMBL" id="JBBBZM010000118">
    <property type="protein sequence ID" value="KAL0633674.1"/>
    <property type="molecule type" value="Genomic_DNA"/>
</dbReference>
<dbReference type="SUPFAM" id="SSF48264">
    <property type="entry name" value="Cytochrome P450"/>
    <property type="match status" value="1"/>
</dbReference>
<protein>
    <recommendedName>
        <fullName evidence="8">Cytochrome P450</fullName>
    </recommendedName>
</protein>
<dbReference type="PANTHER" id="PTHR24305:SF166">
    <property type="entry name" value="CYTOCHROME P450 12A4, MITOCHONDRIAL-RELATED"/>
    <property type="match status" value="1"/>
</dbReference>
<keyword evidence="5" id="KW-0503">Monooxygenase</keyword>
<keyword evidence="5" id="KW-0560">Oxidoreductase</keyword>
<evidence type="ECO:0000256" key="3">
    <source>
        <dbReference type="ARBA" id="ARBA00022723"/>
    </source>
</evidence>
<evidence type="ECO:0000313" key="6">
    <source>
        <dbReference type="EMBL" id="KAL0633674.1"/>
    </source>
</evidence>
<gene>
    <name evidence="6" type="ORF">Q9L58_007445</name>
</gene>
<evidence type="ECO:0000256" key="5">
    <source>
        <dbReference type="RuleBase" id="RU000461"/>
    </source>
</evidence>
<evidence type="ECO:0008006" key="8">
    <source>
        <dbReference type="Google" id="ProtNLM"/>
    </source>
</evidence>
<dbReference type="PRINTS" id="PR00463">
    <property type="entry name" value="EP450I"/>
</dbReference>
<dbReference type="InterPro" id="IPR017972">
    <property type="entry name" value="Cyt_P450_CS"/>
</dbReference>
<dbReference type="PANTHER" id="PTHR24305">
    <property type="entry name" value="CYTOCHROME P450"/>
    <property type="match status" value="1"/>
</dbReference>
<keyword evidence="4 5" id="KW-0408">Iron</keyword>
<dbReference type="InterPro" id="IPR036396">
    <property type="entry name" value="Cyt_P450_sf"/>
</dbReference>
<comment type="caution">
    <text evidence="6">The sequence shown here is derived from an EMBL/GenBank/DDBJ whole genome shotgun (WGS) entry which is preliminary data.</text>
</comment>
<dbReference type="InterPro" id="IPR050121">
    <property type="entry name" value="Cytochrome_P450_monoxygenase"/>
</dbReference>
<comment type="similarity">
    <text evidence="2 5">Belongs to the cytochrome P450 family.</text>
</comment>
<evidence type="ECO:0000256" key="2">
    <source>
        <dbReference type="ARBA" id="ARBA00010617"/>
    </source>
</evidence>
<dbReference type="CDD" id="cd11062">
    <property type="entry name" value="CYP58-like"/>
    <property type="match status" value="1"/>
</dbReference>
<comment type="cofactor">
    <cofactor evidence="1">
        <name>heme</name>
        <dbReference type="ChEBI" id="CHEBI:30413"/>
    </cofactor>
</comment>
<dbReference type="Proteomes" id="UP001447188">
    <property type="component" value="Unassembled WGS sequence"/>
</dbReference>
<evidence type="ECO:0000313" key="7">
    <source>
        <dbReference type="Proteomes" id="UP001447188"/>
    </source>
</evidence>
<keyword evidence="5" id="KW-0349">Heme</keyword>
<keyword evidence="7" id="KW-1185">Reference proteome</keyword>
<dbReference type="Pfam" id="PF00067">
    <property type="entry name" value="p450"/>
    <property type="match status" value="1"/>
</dbReference>
<dbReference type="Gene3D" id="1.10.630.10">
    <property type="entry name" value="Cytochrome P450"/>
    <property type="match status" value="1"/>
</dbReference>
<name>A0ABR3GCM6_9PEZI</name>
<dbReference type="PRINTS" id="PR00385">
    <property type="entry name" value="P450"/>
</dbReference>
<organism evidence="6 7">
    <name type="scientific">Discina gigas</name>
    <dbReference type="NCBI Taxonomy" id="1032678"/>
    <lineage>
        <taxon>Eukaryota</taxon>
        <taxon>Fungi</taxon>
        <taxon>Dikarya</taxon>
        <taxon>Ascomycota</taxon>
        <taxon>Pezizomycotina</taxon>
        <taxon>Pezizomycetes</taxon>
        <taxon>Pezizales</taxon>
        <taxon>Discinaceae</taxon>
        <taxon>Discina</taxon>
    </lineage>
</organism>
<evidence type="ECO:0000256" key="1">
    <source>
        <dbReference type="ARBA" id="ARBA00001971"/>
    </source>
</evidence>
<dbReference type="InterPro" id="IPR002401">
    <property type="entry name" value="Cyt_P450_E_grp-I"/>
</dbReference>
<proteinExistence type="inferred from homology"/>
<sequence>MLVLYRMYKQNPTFLKDPNFYHAISQPYSLMSIIDPVEHRARRELVAPFFSKRAIYALDGFLWSKIERFCLRITECMGQPVMLQDGFHSLTVDIISTYLFGKPFGMLDEPGFNGQHIRNMEKLIVNIPMCKHFPILRKLALKLPMPIAMRIAPGFAYMAEICTGIVKELLDLRAKETSLDEKASVSKSVTGEDSGLIHQTIYHALLDQSGLAAKGKRAPDMQELIDESILFLSAGTDTSSFTLTIAVYHILSNPSILLKLQQELAELKESCGDQKPSLKAIEKLPYLAGVVKESIRLSHGAPGRLPRVVPSTGANVGNVYLPPGTVVTMCCYYIDLNADIYPEPFKFLPERWLVNPPAEKWFLPFSKGSRSCIGMNLVYAEISMTLAALFMKFDLKLYQTGPKEMEWRDYGLPMTNGHLRVTATPRE</sequence>
<dbReference type="InterPro" id="IPR001128">
    <property type="entry name" value="Cyt_P450"/>
</dbReference>
<reference evidence="6 7" key="1">
    <citation type="submission" date="2024-02" db="EMBL/GenBank/DDBJ databases">
        <title>Discinaceae phylogenomics.</title>
        <authorList>
            <person name="Dirks A.C."/>
            <person name="James T.Y."/>
        </authorList>
    </citation>
    <scope>NUCLEOTIDE SEQUENCE [LARGE SCALE GENOMIC DNA]</scope>
    <source>
        <strain evidence="6 7">ACD0624</strain>
    </source>
</reference>
<accession>A0ABR3GCM6</accession>
<evidence type="ECO:0000256" key="4">
    <source>
        <dbReference type="ARBA" id="ARBA00023004"/>
    </source>
</evidence>